<gene>
    <name evidence="1" type="ORF">MBAV_003226</name>
</gene>
<keyword evidence="2" id="KW-1185">Reference proteome</keyword>
<organism evidence="1 2">
    <name type="scientific">Candidatus Magnetobacterium bavaricum</name>
    <dbReference type="NCBI Taxonomy" id="29290"/>
    <lineage>
        <taxon>Bacteria</taxon>
        <taxon>Pseudomonadati</taxon>
        <taxon>Nitrospirota</taxon>
        <taxon>Thermodesulfovibrionia</taxon>
        <taxon>Thermodesulfovibrionales</taxon>
        <taxon>Candidatus Magnetobacteriaceae</taxon>
        <taxon>Candidatus Magnetobacterium</taxon>
    </lineage>
</organism>
<evidence type="ECO:0000313" key="1">
    <source>
        <dbReference type="EMBL" id="KJU84576.1"/>
    </source>
</evidence>
<dbReference type="Proteomes" id="UP000033423">
    <property type="component" value="Unassembled WGS sequence"/>
</dbReference>
<sequence length="81" mass="9851">MHKKVVGGFVKERMGDFVPHAFFVSHAIETRYICECQKTQHILKGHDAEQIYREKKKKIRRKEERRGRLRYTTMRKVFFLP</sequence>
<dbReference type="EMBL" id="LACI01001386">
    <property type="protein sequence ID" value="KJU84576.1"/>
    <property type="molecule type" value="Genomic_DNA"/>
</dbReference>
<feature type="non-terminal residue" evidence="1">
    <location>
        <position position="81"/>
    </location>
</feature>
<name>A0A0F3GRP5_9BACT</name>
<proteinExistence type="predicted"/>
<protein>
    <submittedName>
        <fullName evidence="1">Uncharacterized protein</fullName>
    </submittedName>
</protein>
<accession>A0A0F3GRP5</accession>
<evidence type="ECO:0000313" key="2">
    <source>
        <dbReference type="Proteomes" id="UP000033423"/>
    </source>
</evidence>
<comment type="caution">
    <text evidence="1">The sequence shown here is derived from an EMBL/GenBank/DDBJ whole genome shotgun (WGS) entry which is preliminary data.</text>
</comment>
<reference evidence="1 2" key="1">
    <citation type="submission" date="2015-02" db="EMBL/GenBank/DDBJ databases">
        <title>Single-cell genomics of uncultivated deep-branching MTB reveals a conserved set of magnetosome genes.</title>
        <authorList>
            <person name="Kolinko S."/>
            <person name="Richter M."/>
            <person name="Glockner F.O."/>
            <person name="Brachmann A."/>
            <person name="Schuler D."/>
        </authorList>
    </citation>
    <scope>NUCLEOTIDE SEQUENCE [LARGE SCALE GENOMIC DNA]</scope>
    <source>
        <strain evidence="1">TM-1</strain>
    </source>
</reference>
<dbReference type="AlphaFoldDB" id="A0A0F3GRP5"/>